<evidence type="ECO:0000313" key="5">
    <source>
        <dbReference type="EMBL" id="MDQ8206788.1"/>
    </source>
</evidence>
<gene>
    <name evidence="5" type="ORF">QEH52_04660</name>
</gene>
<sequence length="241" mass="26999">MSTQMQIDKLKEIRDSVEEVELSIPLEELCERYEKLYTGAVNDVLRELCLPNQALPTSIVPLRDEMVVCGEAFTVKAVKDPTMGGEMEMRVEMLDDLRPGHVIIWNANAHGNEYPSHWGGVMTQASMKRGCRGAIIDGGIRDTKDILSQKFPIWYRYRTSCGALSHTKVVNYQVPIYVGEVIVRPGDILLADIDGALVVPRKLAVAVLERAEQIERNEGEIKEWVAAGLTAEEIHDRGGYF</sequence>
<dbReference type="Pfam" id="PF03737">
    <property type="entry name" value="RraA-like"/>
    <property type="match status" value="1"/>
</dbReference>
<dbReference type="Proteomes" id="UP001225316">
    <property type="component" value="Unassembled WGS sequence"/>
</dbReference>
<dbReference type="CDD" id="cd16841">
    <property type="entry name" value="RraA_family"/>
    <property type="match status" value="1"/>
</dbReference>
<name>A0ABU1ARK0_9BACT</name>
<evidence type="ECO:0000256" key="1">
    <source>
        <dbReference type="ARBA" id="ARBA00001968"/>
    </source>
</evidence>
<organism evidence="5 6">
    <name type="scientific">Thalassobacterium maritimum</name>
    <dbReference type="NCBI Taxonomy" id="3041265"/>
    <lineage>
        <taxon>Bacteria</taxon>
        <taxon>Pseudomonadati</taxon>
        <taxon>Verrucomicrobiota</taxon>
        <taxon>Opitutia</taxon>
        <taxon>Puniceicoccales</taxon>
        <taxon>Coraliomargaritaceae</taxon>
        <taxon>Thalassobacterium</taxon>
    </lineage>
</organism>
<dbReference type="RefSeq" id="WP_308948906.1">
    <property type="nucleotide sequence ID" value="NZ_JARXHW010000007.1"/>
</dbReference>
<evidence type="ECO:0000256" key="2">
    <source>
        <dbReference type="ARBA" id="ARBA00016549"/>
    </source>
</evidence>
<accession>A0ABU1ARK0</accession>
<dbReference type="PANTHER" id="PTHR33254:SF4">
    <property type="entry name" value="4-HYDROXY-4-METHYL-2-OXOGLUTARATE ALDOLASE 3-RELATED"/>
    <property type="match status" value="1"/>
</dbReference>
<dbReference type="InterPro" id="IPR036704">
    <property type="entry name" value="RraA/RraA-like_sf"/>
</dbReference>
<dbReference type="Gene3D" id="3.50.30.40">
    <property type="entry name" value="Ribonuclease E inhibitor RraA/RraA-like"/>
    <property type="match status" value="1"/>
</dbReference>
<dbReference type="PANTHER" id="PTHR33254">
    <property type="entry name" value="4-HYDROXY-4-METHYL-2-OXOGLUTARATE ALDOLASE 3-RELATED"/>
    <property type="match status" value="1"/>
</dbReference>
<reference evidence="5 6" key="1">
    <citation type="submission" date="2023-04" db="EMBL/GenBank/DDBJ databases">
        <title>A novel bacteria isolated from coastal sediment.</title>
        <authorList>
            <person name="Liu X.-J."/>
            <person name="Du Z.-J."/>
        </authorList>
    </citation>
    <scope>NUCLEOTIDE SEQUENCE [LARGE SCALE GENOMIC DNA]</scope>
    <source>
        <strain evidence="5 6">SDUM461003</strain>
    </source>
</reference>
<protein>
    <recommendedName>
        <fullName evidence="2">Putative 4-hydroxy-4-methyl-2-oxoglutarate aldolase</fullName>
    </recommendedName>
    <alternativeName>
        <fullName evidence="3">Regulator of ribonuclease activity homolog</fullName>
    </alternativeName>
    <alternativeName>
        <fullName evidence="4">RraA-like protein</fullName>
    </alternativeName>
</protein>
<dbReference type="EMBL" id="JARXHW010000007">
    <property type="protein sequence ID" value="MDQ8206788.1"/>
    <property type="molecule type" value="Genomic_DNA"/>
</dbReference>
<comment type="caution">
    <text evidence="5">The sequence shown here is derived from an EMBL/GenBank/DDBJ whole genome shotgun (WGS) entry which is preliminary data.</text>
</comment>
<dbReference type="InterPro" id="IPR005493">
    <property type="entry name" value="RraA/RraA-like"/>
</dbReference>
<evidence type="ECO:0000313" key="6">
    <source>
        <dbReference type="Proteomes" id="UP001225316"/>
    </source>
</evidence>
<keyword evidence="6" id="KW-1185">Reference proteome</keyword>
<evidence type="ECO:0000256" key="4">
    <source>
        <dbReference type="ARBA" id="ARBA00030169"/>
    </source>
</evidence>
<evidence type="ECO:0000256" key="3">
    <source>
        <dbReference type="ARBA" id="ARBA00029596"/>
    </source>
</evidence>
<comment type="cofactor">
    <cofactor evidence="1">
        <name>a divalent metal cation</name>
        <dbReference type="ChEBI" id="CHEBI:60240"/>
    </cofactor>
</comment>
<dbReference type="SUPFAM" id="SSF89562">
    <property type="entry name" value="RraA-like"/>
    <property type="match status" value="1"/>
</dbReference>
<proteinExistence type="predicted"/>